<dbReference type="SUPFAM" id="SSF81901">
    <property type="entry name" value="HCP-like"/>
    <property type="match status" value="1"/>
</dbReference>
<dbReference type="PROSITE" id="PS50005">
    <property type="entry name" value="TPR"/>
    <property type="match status" value="1"/>
</dbReference>
<accession>A0A024TV50</accession>
<keyword evidence="1" id="KW-0802">TPR repeat</keyword>
<dbReference type="SMART" id="SM00386">
    <property type="entry name" value="HAT"/>
    <property type="match status" value="10"/>
</dbReference>
<dbReference type="STRING" id="157072.A0A024TV50"/>
<dbReference type="InterPro" id="IPR044624">
    <property type="entry name" value="Mbb1-like"/>
</dbReference>
<name>A0A024TV50_9STRA</name>
<dbReference type="InterPro" id="IPR011990">
    <property type="entry name" value="TPR-like_helical_dom_sf"/>
</dbReference>
<dbReference type="RefSeq" id="XP_008873410.1">
    <property type="nucleotide sequence ID" value="XM_008875188.1"/>
</dbReference>
<dbReference type="GeneID" id="20086237"/>
<organism evidence="2">
    <name type="scientific">Aphanomyces invadans</name>
    <dbReference type="NCBI Taxonomy" id="157072"/>
    <lineage>
        <taxon>Eukaryota</taxon>
        <taxon>Sar</taxon>
        <taxon>Stramenopiles</taxon>
        <taxon>Oomycota</taxon>
        <taxon>Saprolegniomycetes</taxon>
        <taxon>Saprolegniales</taxon>
        <taxon>Verrucalvaceae</taxon>
        <taxon>Aphanomyces</taxon>
    </lineage>
</organism>
<evidence type="ECO:0000313" key="2">
    <source>
        <dbReference type="EMBL" id="ETV97849.1"/>
    </source>
</evidence>
<dbReference type="Pfam" id="PF14559">
    <property type="entry name" value="TPR_19"/>
    <property type="match status" value="1"/>
</dbReference>
<proteinExistence type="predicted"/>
<feature type="repeat" description="TPR" evidence="1">
    <location>
        <begin position="545"/>
        <end position="578"/>
    </location>
</feature>
<dbReference type="Gene3D" id="1.25.40.10">
    <property type="entry name" value="Tetratricopeptide repeat domain"/>
    <property type="match status" value="3"/>
</dbReference>
<dbReference type="SMART" id="SM00028">
    <property type="entry name" value="TPR"/>
    <property type="match status" value="8"/>
</dbReference>
<protein>
    <submittedName>
        <fullName evidence="2">Uncharacterized protein</fullName>
    </submittedName>
</protein>
<dbReference type="eggNOG" id="KOG1124">
    <property type="taxonomic scope" value="Eukaryota"/>
</dbReference>
<evidence type="ECO:0000256" key="1">
    <source>
        <dbReference type="PROSITE-ProRule" id="PRU00339"/>
    </source>
</evidence>
<gene>
    <name evidence="2" type="ORF">H310_09187</name>
</gene>
<dbReference type="OrthoDB" id="541719at2759"/>
<dbReference type="VEuPathDB" id="FungiDB:H310_09187"/>
<dbReference type="PANTHER" id="PTHR44917:SF1">
    <property type="entry name" value="PROTEIN HIGH CHLOROPHYLL FLUORESCENT 107"/>
    <property type="match status" value="1"/>
</dbReference>
<dbReference type="AlphaFoldDB" id="A0A024TV50"/>
<dbReference type="InterPro" id="IPR019734">
    <property type="entry name" value="TPR_rpt"/>
</dbReference>
<sequence length="635" mass="72283">MAIRRALRIHRAVCGRWSRHAVNFPTTPALQTAHSCTRPSLGFKQLRAFDGQQRFMSSSFDSADLGYFGSYSERTGEWEPDQSHLDEVVLKNPFDGHVTLQSLIREDIEEARRLFRNVLQKHYYNDMDMWNKWATMEWRDGKIVLARKIYAKASKIRFSPVLYQSWGTMEMDLQNYTEARRLFSVILATETSDSLQAAMATLGLALVEDRCGNTDKARRMFVQATKRFPEDLHVAEAYALFEGRHGNVMLARQLLSAASERGDSTPQVFHAWAYLEFRRGNFRDALTIIDRGLLTDPYDKPLLMLRALTLAKMGDNDGAREAFMKHTKFARGDARAYNAYAQFEEESGNFEVAQNIYHSILKQHPTSASNITGLAYLHVKMDPKEGVEHGRETFATGVTVAVDNAQLWHSWGVFEERYGTLELAKRLFTEATEKAPWAADYWCSLARVESKLGDPKAMRVTLDKATMTCSNKLPLLVTLAKLELKNRCFKEAREACVAALKIDKKRPSTWNLRALVELTHHPERAKGIVENALKIVPTHDHVSWGILLCTYARCYVAMGDYDNAAASFREAIRLDGGNYHTHLYLANFMEKVGELEEAKKRYEMASLLCPSNKVHLMGRNIASIDEQLAQRNADV</sequence>
<dbReference type="GO" id="GO:0006397">
    <property type="term" value="P:mRNA processing"/>
    <property type="evidence" value="ECO:0007669"/>
    <property type="project" value="InterPro"/>
</dbReference>
<reference evidence="2" key="1">
    <citation type="submission" date="2013-12" db="EMBL/GenBank/DDBJ databases">
        <title>The Genome Sequence of Aphanomyces invadans NJM9701.</title>
        <authorList>
            <consortium name="The Broad Institute Genomics Platform"/>
            <person name="Russ C."/>
            <person name="Tyler B."/>
            <person name="van West P."/>
            <person name="Dieguez-Uribeondo J."/>
            <person name="Young S.K."/>
            <person name="Zeng Q."/>
            <person name="Gargeya S."/>
            <person name="Fitzgerald M."/>
            <person name="Abouelleil A."/>
            <person name="Alvarado L."/>
            <person name="Chapman S.B."/>
            <person name="Gainer-Dewar J."/>
            <person name="Goldberg J."/>
            <person name="Griggs A."/>
            <person name="Gujja S."/>
            <person name="Hansen M."/>
            <person name="Howarth C."/>
            <person name="Imamovic A."/>
            <person name="Ireland A."/>
            <person name="Larimer J."/>
            <person name="McCowan C."/>
            <person name="Murphy C."/>
            <person name="Pearson M."/>
            <person name="Poon T.W."/>
            <person name="Priest M."/>
            <person name="Roberts A."/>
            <person name="Saif S."/>
            <person name="Shea T."/>
            <person name="Sykes S."/>
            <person name="Wortman J."/>
            <person name="Nusbaum C."/>
            <person name="Birren B."/>
        </authorList>
    </citation>
    <scope>NUCLEOTIDE SEQUENCE [LARGE SCALE GENOMIC DNA]</scope>
    <source>
        <strain evidence="2">NJM9701</strain>
    </source>
</reference>
<dbReference type="GO" id="GO:0003729">
    <property type="term" value="F:mRNA binding"/>
    <property type="evidence" value="ECO:0007669"/>
    <property type="project" value="InterPro"/>
</dbReference>
<dbReference type="EMBL" id="KI913971">
    <property type="protein sequence ID" value="ETV97849.1"/>
    <property type="molecule type" value="Genomic_DNA"/>
</dbReference>
<dbReference type="SUPFAM" id="SSF48452">
    <property type="entry name" value="TPR-like"/>
    <property type="match status" value="1"/>
</dbReference>
<dbReference type="InterPro" id="IPR003107">
    <property type="entry name" value="HAT"/>
</dbReference>
<dbReference type="PANTHER" id="PTHR44917">
    <property type="entry name" value="PROTEIN HIGH CHLOROPHYLL FLUORESCENT 107"/>
    <property type="match status" value="1"/>
</dbReference>